<sequence>MEIRVGDKWRVGRRVGAGSFGEIYQGVNLLTGEQVAIKLEPVKTKHPQLLYESKLYKVMAGERDGSPAHKPCGVPLAYAKHVPRVHYYGTEGEYNVMIIDLLGPSLEDIMNACQRKFSLKAALIAADQMISAVEYVHAHSFIHRDIKPDNFLLGTGERTGNITIIDFGLAKRYRESATGQHVPYREGKNLTGTARYCSINTHLGIVQSRRDDVEAVGYVCVYLLKGTLPWQGMRAKTKKDKYEKIGEKKMGTPVDVLCRGLPSEFATYLSYCRRMQFDERPDYNYLRRLFKEVAIRENAASGALGDEAALAEEVKSLFKDTHRQPAAAGHRDTI</sequence>
<evidence type="ECO:0000256" key="1">
    <source>
        <dbReference type="ARBA" id="ARBA00012513"/>
    </source>
</evidence>
<keyword evidence="2 5" id="KW-0547">Nucleotide-binding</keyword>
<name>A0A0G4FY35_VITBC</name>
<dbReference type="SMART" id="SM00220">
    <property type="entry name" value="S_TKc"/>
    <property type="match status" value="1"/>
</dbReference>
<accession>A0A0G4FY35</accession>
<keyword evidence="9" id="KW-1185">Reference proteome</keyword>
<gene>
    <name evidence="8" type="ORF">Vbra_6048</name>
</gene>
<evidence type="ECO:0000259" key="7">
    <source>
        <dbReference type="PROSITE" id="PS50011"/>
    </source>
</evidence>
<comment type="similarity">
    <text evidence="6">Belongs to the protein kinase superfamily.</text>
</comment>
<dbReference type="STRING" id="1169540.A0A0G4FY35"/>
<dbReference type="Proteomes" id="UP000041254">
    <property type="component" value="Unassembled WGS sequence"/>
</dbReference>
<evidence type="ECO:0000256" key="2">
    <source>
        <dbReference type="ARBA" id="ARBA00022741"/>
    </source>
</evidence>
<keyword evidence="3 5" id="KW-0067">ATP-binding</keyword>
<keyword evidence="6" id="KW-0418">Kinase</keyword>
<evidence type="ECO:0000256" key="4">
    <source>
        <dbReference type="ARBA" id="ARBA00023860"/>
    </source>
</evidence>
<keyword evidence="6" id="KW-0723">Serine/threonine-protein kinase</keyword>
<dbReference type="SUPFAM" id="SSF56112">
    <property type="entry name" value="Protein kinase-like (PK-like)"/>
    <property type="match status" value="1"/>
</dbReference>
<dbReference type="PROSITE" id="PS00107">
    <property type="entry name" value="PROTEIN_KINASE_ATP"/>
    <property type="match status" value="1"/>
</dbReference>
<protein>
    <recommendedName>
        <fullName evidence="4">Casein kinase I</fullName>
        <ecNumber evidence="1">2.7.11.1</ecNumber>
    </recommendedName>
</protein>
<evidence type="ECO:0000313" key="8">
    <source>
        <dbReference type="EMBL" id="CEM20064.1"/>
    </source>
</evidence>
<evidence type="ECO:0000256" key="6">
    <source>
        <dbReference type="RuleBase" id="RU000304"/>
    </source>
</evidence>
<reference evidence="8 9" key="1">
    <citation type="submission" date="2014-11" db="EMBL/GenBank/DDBJ databases">
        <authorList>
            <person name="Zhu J."/>
            <person name="Qi W."/>
            <person name="Song R."/>
        </authorList>
    </citation>
    <scope>NUCLEOTIDE SEQUENCE [LARGE SCALE GENOMIC DNA]</scope>
</reference>
<dbReference type="PROSITE" id="PS50011">
    <property type="entry name" value="PROTEIN_KINASE_DOM"/>
    <property type="match status" value="1"/>
</dbReference>
<evidence type="ECO:0000256" key="3">
    <source>
        <dbReference type="ARBA" id="ARBA00022840"/>
    </source>
</evidence>
<dbReference type="InterPro" id="IPR050235">
    <property type="entry name" value="CK1_Ser-Thr_kinase"/>
</dbReference>
<evidence type="ECO:0000313" key="9">
    <source>
        <dbReference type="Proteomes" id="UP000041254"/>
    </source>
</evidence>
<dbReference type="InterPro" id="IPR008271">
    <property type="entry name" value="Ser/Thr_kinase_AS"/>
</dbReference>
<dbReference type="PANTHER" id="PTHR11909">
    <property type="entry name" value="CASEIN KINASE-RELATED"/>
    <property type="match status" value="1"/>
</dbReference>
<feature type="binding site" evidence="5">
    <location>
        <position position="38"/>
    </location>
    <ligand>
        <name>ATP</name>
        <dbReference type="ChEBI" id="CHEBI:30616"/>
    </ligand>
</feature>
<dbReference type="Gene3D" id="1.10.510.10">
    <property type="entry name" value="Transferase(Phosphotransferase) domain 1"/>
    <property type="match status" value="1"/>
</dbReference>
<dbReference type="PhylomeDB" id="A0A0G4FY35"/>
<dbReference type="EC" id="2.7.11.1" evidence="1"/>
<proteinExistence type="inferred from homology"/>
<dbReference type="AlphaFoldDB" id="A0A0G4FY35"/>
<evidence type="ECO:0000256" key="5">
    <source>
        <dbReference type="PROSITE-ProRule" id="PRU10141"/>
    </source>
</evidence>
<dbReference type="GO" id="GO:0005524">
    <property type="term" value="F:ATP binding"/>
    <property type="evidence" value="ECO:0007669"/>
    <property type="project" value="UniProtKB-UniRule"/>
</dbReference>
<dbReference type="OrthoDB" id="5800476at2759"/>
<dbReference type="InterPro" id="IPR017441">
    <property type="entry name" value="Protein_kinase_ATP_BS"/>
</dbReference>
<dbReference type="VEuPathDB" id="CryptoDB:Vbra_6048"/>
<dbReference type="InParanoid" id="A0A0G4FY35"/>
<feature type="domain" description="Protein kinase" evidence="7">
    <location>
        <begin position="9"/>
        <end position="295"/>
    </location>
</feature>
<dbReference type="PROSITE" id="PS00108">
    <property type="entry name" value="PROTEIN_KINASE_ST"/>
    <property type="match status" value="1"/>
</dbReference>
<dbReference type="FunFam" id="1.10.510.10:FF:000596">
    <property type="entry name" value="CK1 family protein kinase"/>
    <property type="match status" value="1"/>
</dbReference>
<dbReference type="InterPro" id="IPR011009">
    <property type="entry name" value="Kinase-like_dom_sf"/>
</dbReference>
<organism evidence="8 9">
    <name type="scientific">Vitrella brassicaformis (strain CCMP3155)</name>
    <dbReference type="NCBI Taxonomy" id="1169540"/>
    <lineage>
        <taxon>Eukaryota</taxon>
        <taxon>Sar</taxon>
        <taxon>Alveolata</taxon>
        <taxon>Colpodellida</taxon>
        <taxon>Vitrellaceae</taxon>
        <taxon>Vitrella</taxon>
    </lineage>
</organism>
<keyword evidence="6" id="KW-0808">Transferase</keyword>
<dbReference type="InterPro" id="IPR000719">
    <property type="entry name" value="Prot_kinase_dom"/>
</dbReference>
<dbReference type="Pfam" id="PF00069">
    <property type="entry name" value="Pkinase"/>
    <property type="match status" value="1"/>
</dbReference>
<dbReference type="EMBL" id="CDMY01000520">
    <property type="protein sequence ID" value="CEM20064.1"/>
    <property type="molecule type" value="Genomic_DNA"/>
</dbReference>
<dbReference type="GO" id="GO:0004674">
    <property type="term" value="F:protein serine/threonine kinase activity"/>
    <property type="evidence" value="ECO:0007669"/>
    <property type="project" value="UniProtKB-KW"/>
</dbReference>